<dbReference type="AlphaFoldDB" id="A0A2W1NAS2"/>
<proteinExistence type="predicted"/>
<reference evidence="1" key="1">
    <citation type="submission" date="2018-06" db="EMBL/GenBank/DDBJ databases">
        <title>Paenibacillus xerothermodurans sp. nov. an extremely dry heat resistant spore forming bacterium isolated from the soil of Cape Canaveral, Florida.</title>
        <authorList>
            <person name="Seuylemezian A."/>
            <person name="Kaur N."/>
            <person name="Patil P."/>
            <person name="Patil P."/>
            <person name="Mayilraj S."/>
            <person name="Vaishampayan P."/>
        </authorList>
    </citation>
    <scope>NUCLEOTIDE SEQUENCE [LARGE SCALE GENOMIC DNA]</scope>
    <source>
        <strain evidence="1">ATCC 27380</strain>
    </source>
</reference>
<accession>A0A2W1NAS2</accession>
<evidence type="ECO:0000313" key="2">
    <source>
        <dbReference type="Proteomes" id="UP000214746"/>
    </source>
</evidence>
<dbReference type="Proteomes" id="UP000214746">
    <property type="component" value="Unassembled WGS sequence"/>
</dbReference>
<evidence type="ECO:0000313" key="1">
    <source>
        <dbReference type="EMBL" id="PZE20730.1"/>
    </source>
</evidence>
<protein>
    <submittedName>
        <fullName evidence="1">Uncharacterized protein</fullName>
    </submittedName>
</protein>
<sequence>MTTALREQIIEFLADVRERAEEIELLRTQKESMEQLSCYNGQLEELRRIMHKSRQYFGIDEAEVAVVHNTLQQFELNLQDRAGAGYQAVIKAMDIDHATRKAAREYPDYQLVEVKHVAVHSPRDEEASVTRS</sequence>
<organism evidence="1 2">
    <name type="scientific">Paenibacillus xerothermodurans</name>
    <dbReference type="NCBI Taxonomy" id="1977292"/>
    <lineage>
        <taxon>Bacteria</taxon>
        <taxon>Bacillati</taxon>
        <taxon>Bacillota</taxon>
        <taxon>Bacilli</taxon>
        <taxon>Bacillales</taxon>
        <taxon>Paenibacillaceae</taxon>
        <taxon>Paenibacillus</taxon>
    </lineage>
</organism>
<keyword evidence="2" id="KW-1185">Reference proteome</keyword>
<comment type="caution">
    <text evidence="1">The sequence shown here is derived from an EMBL/GenBank/DDBJ whole genome shotgun (WGS) entry which is preliminary data.</text>
</comment>
<dbReference type="RefSeq" id="WP_089200102.1">
    <property type="nucleotide sequence ID" value="NZ_NHRJ02000005.1"/>
</dbReference>
<dbReference type="OrthoDB" id="9829760at2"/>
<name>A0A2W1NAS2_PAEXE</name>
<dbReference type="EMBL" id="NHRJ02000005">
    <property type="protein sequence ID" value="PZE20730.1"/>
    <property type="molecule type" value="Genomic_DNA"/>
</dbReference>
<gene>
    <name evidence="1" type="ORF">CBW46_011210</name>
</gene>